<dbReference type="GO" id="GO:0051044">
    <property type="term" value="P:positive regulation of membrane protein ectodomain proteolysis"/>
    <property type="evidence" value="ECO:0007669"/>
    <property type="project" value="TreeGrafter"/>
</dbReference>
<feature type="disulfide bond" evidence="5">
    <location>
        <begin position="503"/>
        <end position="518"/>
    </location>
</feature>
<dbReference type="GO" id="GO:0097191">
    <property type="term" value="P:extrinsic apoptotic signaling pathway"/>
    <property type="evidence" value="ECO:0007669"/>
    <property type="project" value="TreeGrafter"/>
</dbReference>
<dbReference type="OrthoDB" id="9450607at2759"/>
<keyword evidence="7" id="KW-1133">Transmembrane helix</keyword>
<dbReference type="GO" id="GO:0150079">
    <property type="term" value="P:negative regulation of neuroinflammatory response"/>
    <property type="evidence" value="ECO:0007669"/>
    <property type="project" value="TreeGrafter"/>
</dbReference>
<feature type="region of interest" description="Disordered" evidence="6">
    <location>
        <begin position="635"/>
        <end position="679"/>
    </location>
</feature>
<dbReference type="InterPro" id="IPR020411">
    <property type="entry name" value="TNFR_1B"/>
</dbReference>
<dbReference type="InterPro" id="IPR001368">
    <property type="entry name" value="TNFR/NGFR_Cys_rich_reg"/>
</dbReference>
<dbReference type="GO" id="GO:0031643">
    <property type="term" value="P:positive regulation of myelination"/>
    <property type="evidence" value="ECO:0007669"/>
    <property type="project" value="TreeGrafter"/>
</dbReference>
<dbReference type="AlphaFoldDB" id="A0A3Q0DDP0"/>
<comment type="caution">
    <text evidence="5">Lacks conserved residue(s) required for the propagation of feature annotation.</text>
</comment>
<evidence type="ECO:0000256" key="1">
    <source>
        <dbReference type="ARBA" id="ARBA00022729"/>
    </source>
</evidence>
<dbReference type="GO" id="GO:0016020">
    <property type="term" value="C:membrane"/>
    <property type="evidence" value="ECO:0007669"/>
    <property type="project" value="InterPro"/>
</dbReference>
<keyword evidence="9" id="KW-1185">Reference proteome</keyword>
<dbReference type="Gene3D" id="2.10.50.10">
    <property type="entry name" value="Tumor Necrosis Factor Receptor, subunit A, domain 2"/>
    <property type="match status" value="2"/>
</dbReference>
<evidence type="ECO:0000313" key="9">
    <source>
        <dbReference type="Proteomes" id="UP000189704"/>
    </source>
</evidence>
<dbReference type="PRINTS" id="PR01919">
    <property type="entry name" value="TNFACTORR1B"/>
</dbReference>
<feature type="transmembrane region" description="Helical" evidence="7">
    <location>
        <begin position="689"/>
        <end position="711"/>
    </location>
</feature>
<dbReference type="Proteomes" id="UP000189704">
    <property type="component" value="Unplaced"/>
</dbReference>
<dbReference type="InterPro" id="IPR033996">
    <property type="entry name" value="TNFRSF1B_N"/>
</dbReference>
<feature type="disulfide bond" evidence="5">
    <location>
        <begin position="482"/>
        <end position="500"/>
    </location>
</feature>
<dbReference type="PANTHER" id="PTHR47386:SF1">
    <property type="entry name" value="TUMOR NECROSIS FACTOR RECEPTOR SUPERFAMILY MEMBER 1B"/>
    <property type="match status" value="1"/>
</dbReference>
<dbReference type="GeneID" id="103276043"/>
<feature type="repeat" description="TNFR-Cys" evidence="5">
    <location>
        <begin position="464"/>
        <end position="500"/>
    </location>
</feature>
<feature type="compositionally biased region" description="Pro residues" evidence="6">
    <location>
        <begin position="664"/>
        <end position="675"/>
    </location>
</feature>
<dbReference type="Pfam" id="PF00020">
    <property type="entry name" value="TNFR_c6"/>
    <property type="match status" value="3"/>
</dbReference>
<evidence type="ECO:0000256" key="5">
    <source>
        <dbReference type="PROSITE-ProRule" id="PRU00206"/>
    </source>
</evidence>
<gene>
    <name evidence="10" type="primary">TNFRSF1B</name>
</gene>
<feature type="domain" description="TNFR-Cys" evidence="8">
    <location>
        <begin position="544"/>
        <end position="586"/>
    </location>
</feature>
<dbReference type="InterPro" id="IPR051670">
    <property type="entry name" value="TNF_chemokine_rcpt-like"/>
</dbReference>
<feature type="repeat" description="TNFR-Cys" evidence="5">
    <location>
        <begin position="502"/>
        <end position="543"/>
    </location>
</feature>
<dbReference type="SMART" id="SM00208">
    <property type="entry name" value="TNFR"/>
    <property type="match status" value="4"/>
</dbReference>
<feature type="repeat" description="TNFR-Cys" evidence="5">
    <location>
        <begin position="588"/>
        <end position="625"/>
    </location>
</feature>
<keyword evidence="2" id="KW-0677">Repeat</keyword>
<dbReference type="PROSITE" id="PS50050">
    <property type="entry name" value="TNFR_NGFR_2"/>
    <property type="match status" value="4"/>
</dbReference>
<feature type="disulfide bond" evidence="5">
    <location>
        <begin position="568"/>
        <end position="586"/>
    </location>
</feature>
<keyword evidence="7" id="KW-0812">Transmembrane</keyword>
<feature type="repeat" description="TNFR-Cys" evidence="5">
    <location>
        <begin position="544"/>
        <end position="586"/>
    </location>
</feature>
<dbReference type="CTD" id="7133"/>
<evidence type="ECO:0000313" key="10">
    <source>
        <dbReference type="RefSeq" id="XP_021562349.1"/>
    </source>
</evidence>
<dbReference type="SUPFAM" id="SSF57586">
    <property type="entry name" value="TNF receptor-like"/>
    <property type="match status" value="2"/>
</dbReference>
<evidence type="ECO:0000256" key="7">
    <source>
        <dbReference type="SAM" id="Phobius"/>
    </source>
</evidence>
<name>A0A3Q0DDP0_CARSF</name>
<sequence>MLPSEEPETAPHKPQHQLDSNFGCQEHCALSCPHSSPLDLTLEGSRPALTEFRDRPPALKPGLSGDIPLLASGSLLGIWESLKPSTVWLVLGPPTGGDSGQGFSRHLPDCLAVGPHIVAKASGLGNPLLTPFVPGGTFPRRCEKVLTVGCLPVLWVSVPSATQLTAGLRLCSSGPSLRGLQSFSTVVCCDVTGGDDITVAWDMVHCLFQSEQWVRLKPPQVQGIEWAHGPGFSLQLTESQAPGDPVTYRCYSDLLLLWTHQPPFLLLPLPHGSLETSPFFGRYPHLSCSLPDSAPILSFSPAHTGSLVNIALKGCLGVCSSAKLGTEKYWDCVHVHVHVHTPASFPALPELAFLGFGPRSRAVVSFQLLTLSCGQPGPDHRLPGQGRRQLGFLAACHWLQGPAKGPATPGSRQCCAFMYCAPQVCDGSRVRGQGSISDKATISAFCITDLCVAFKPYAPEPGSTCQPRDYYDQKVQMCCSKCPPGHHVKVFCTKTSNTECGLCEKSTYTQLWNWVPKCLSCGAPCSPDQMEAQACTQEQDRICTCKPGHFCLLSKQEGCRLCSPLRKCRPGFGVARPGTATSDVVCTSCPPGTFSNTTSSTDTCRPHQICNVVAIPGNASMDAVCTSVSSTQGVASGPAHLPQPVSTQSQHTEPTPGSSAAPPTSLPLPMGPSPPAEGITTDVSLPVELIVGVTALGLLVIGLVNCVIMTWKKKKTPCLQREAKVPHLPANKALGAPGSEQQHLLTTAPSSSSSSLESSASASDGRAPTSSQPQALGAEKAGGSGDARASSGSSESSPGGHGTQVNVTCIVNVCSSSDHGSRCSSQASSMMGDPDASPSGSPKNDQVPFSKEECAFQSQLEIPETLLQGPEEKPLPLGVPDAGMKTS</sequence>
<feature type="disulfide bond" evidence="5">
    <location>
        <begin position="479"/>
        <end position="492"/>
    </location>
</feature>
<dbReference type="PANTHER" id="PTHR47386">
    <property type="entry name" value="TUMOR NECROSIS FACTOR RECEPTOR SUPERFAMILY MEMBER 1B"/>
    <property type="match status" value="1"/>
</dbReference>
<organism evidence="9 10">
    <name type="scientific">Carlito syrichta</name>
    <name type="common">Philippine tarsier</name>
    <name type="synonym">Tarsius syrichta</name>
    <dbReference type="NCBI Taxonomy" id="1868482"/>
    <lineage>
        <taxon>Eukaryota</taxon>
        <taxon>Metazoa</taxon>
        <taxon>Chordata</taxon>
        <taxon>Craniata</taxon>
        <taxon>Vertebrata</taxon>
        <taxon>Euteleostomi</taxon>
        <taxon>Mammalia</taxon>
        <taxon>Eutheria</taxon>
        <taxon>Euarchontoglires</taxon>
        <taxon>Primates</taxon>
        <taxon>Haplorrhini</taxon>
        <taxon>Tarsiiformes</taxon>
        <taxon>Tarsiidae</taxon>
        <taxon>Carlito</taxon>
    </lineage>
</organism>
<feature type="disulfide bond" evidence="5">
    <location>
        <begin position="525"/>
        <end position="543"/>
    </location>
</feature>
<dbReference type="PROSITE" id="PS00652">
    <property type="entry name" value="TNFR_NGFR_1"/>
    <property type="match status" value="2"/>
</dbReference>
<reference evidence="10" key="1">
    <citation type="submission" date="2025-08" db="UniProtKB">
        <authorList>
            <consortium name="RefSeq"/>
        </authorList>
    </citation>
    <scope>IDENTIFICATION</scope>
</reference>
<feature type="compositionally biased region" description="Low complexity" evidence="6">
    <location>
        <begin position="654"/>
        <end position="663"/>
    </location>
</feature>
<dbReference type="GO" id="GO:0043120">
    <property type="term" value="F:tumor necrosis factor binding"/>
    <property type="evidence" value="ECO:0007669"/>
    <property type="project" value="TreeGrafter"/>
</dbReference>
<feature type="compositionally biased region" description="Low complexity" evidence="6">
    <location>
        <begin position="786"/>
        <end position="798"/>
    </location>
</feature>
<evidence type="ECO:0000256" key="3">
    <source>
        <dbReference type="ARBA" id="ARBA00023157"/>
    </source>
</evidence>
<dbReference type="STRING" id="1868482.ENSTSYP00000006731"/>
<feature type="domain" description="TNFR-Cys" evidence="8">
    <location>
        <begin position="502"/>
        <end position="543"/>
    </location>
</feature>
<dbReference type="GO" id="GO:0002724">
    <property type="term" value="P:regulation of T cell cytokine production"/>
    <property type="evidence" value="ECO:0007669"/>
    <property type="project" value="TreeGrafter"/>
</dbReference>
<feature type="region of interest" description="Disordered" evidence="6">
    <location>
        <begin position="820"/>
        <end position="852"/>
    </location>
</feature>
<feature type="region of interest" description="Disordered" evidence="6">
    <location>
        <begin position="864"/>
        <end position="887"/>
    </location>
</feature>
<dbReference type="CDD" id="cd10577">
    <property type="entry name" value="TNFRSF1B"/>
    <property type="match status" value="1"/>
</dbReference>
<feature type="compositionally biased region" description="Polar residues" evidence="6">
    <location>
        <begin position="644"/>
        <end position="653"/>
    </location>
</feature>
<dbReference type="RefSeq" id="XP_021562349.1">
    <property type="nucleotide sequence ID" value="XM_021706674.1"/>
</dbReference>
<dbReference type="FunFam" id="2.10.50.10:FF:000036">
    <property type="entry name" value="Tumor necrosis factor receptor superfamily member 1B"/>
    <property type="match status" value="1"/>
</dbReference>
<protein>
    <submittedName>
        <fullName evidence="10">Tumor necrosis factor receptor superfamily member 1B</fullName>
    </submittedName>
</protein>
<evidence type="ECO:0000259" key="8">
    <source>
        <dbReference type="PROSITE" id="PS50050"/>
    </source>
</evidence>
<keyword evidence="3 5" id="KW-1015">Disulfide bond</keyword>
<keyword evidence="1" id="KW-0732">Signal</keyword>
<evidence type="ECO:0000256" key="4">
    <source>
        <dbReference type="ARBA" id="ARBA00023180"/>
    </source>
</evidence>
<evidence type="ECO:0000256" key="6">
    <source>
        <dbReference type="SAM" id="MobiDB-lite"/>
    </source>
</evidence>
<dbReference type="GO" id="GO:0008630">
    <property type="term" value="P:intrinsic apoptotic signaling pathway in response to DNA damage"/>
    <property type="evidence" value="ECO:0007669"/>
    <property type="project" value="TreeGrafter"/>
</dbReference>
<dbReference type="GO" id="GO:0005031">
    <property type="term" value="F:tumor necrosis factor receptor activity"/>
    <property type="evidence" value="ECO:0007669"/>
    <property type="project" value="InterPro"/>
</dbReference>
<dbReference type="GO" id="GO:0042129">
    <property type="term" value="P:regulation of T cell proliferation"/>
    <property type="evidence" value="ECO:0007669"/>
    <property type="project" value="TreeGrafter"/>
</dbReference>
<evidence type="ECO:0000256" key="2">
    <source>
        <dbReference type="ARBA" id="ARBA00022737"/>
    </source>
</evidence>
<accession>A0A3Q0DDP0</accession>
<keyword evidence="4" id="KW-0325">Glycoprotein</keyword>
<feature type="disulfide bond" evidence="5">
    <location>
        <begin position="589"/>
        <end position="604"/>
    </location>
</feature>
<keyword evidence="7" id="KW-0472">Membrane</keyword>
<proteinExistence type="predicted"/>
<feature type="region of interest" description="Disordered" evidence="6">
    <location>
        <begin position="730"/>
        <end position="803"/>
    </location>
</feature>
<feature type="domain" description="TNFR-Cys" evidence="8">
    <location>
        <begin position="464"/>
        <end position="500"/>
    </location>
</feature>
<dbReference type="GO" id="GO:0048714">
    <property type="term" value="P:positive regulation of oligodendrocyte differentiation"/>
    <property type="evidence" value="ECO:0007669"/>
    <property type="project" value="TreeGrafter"/>
</dbReference>
<feature type="compositionally biased region" description="Polar residues" evidence="6">
    <location>
        <begin position="739"/>
        <end position="749"/>
    </location>
</feature>
<dbReference type="KEGG" id="csyr:103276043"/>
<feature type="compositionally biased region" description="Low complexity" evidence="6">
    <location>
        <begin position="750"/>
        <end position="763"/>
    </location>
</feature>
<keyword evidence="10" id="KW-0675">Receptor</keyword>
<dbReference type="GO" id="GO:0006954">
    <property type="term" value="P:inflammatory response"/>
    <property type="evidence" value="ECO:0007669"/>
    <property type="project" value="InterPro"/>
</dbReference>
<feature type="domain" description="TNFR-Cys" evidence="8">
    <location>
        <begin position="588"/>
        <end position="625"/>
    </location>
</feature>